<proteinExistence type="predicted"/>
<dbReference type="AlphaFoldDB" id="S8B129"/>
<feature type="compositionally biased region" description="Low complexity" evidence="1">
    <location>
        <begin position="120"/>
        <end position="144"/>
    </location>
</feature>
<organism evidence="3 4">
    <name type="scientific">Penicillium oxalicum (strain 114-2 / CGMCC 5302)</name>
    <name type="common">Penicillium decumbens</name>
    <dbReference type="NCBI Taxonomy" id="933388"/>
    <lineage>
        <taxon>Eukaryota</taxon>
        <taxon>Fungi</taxon>
        <taxon>Dikarya</taxon>
        <taxon>Ascomycota</taxon>
        <taxon>Pezizomycotina</taxon>
        <taxon>Eurotiomycetes</taxon>
        <taxon>Eurotiomycetidae</taxon>
        <taxon>Eurotiales</taxon>
        <taxon>Aspergillaceae</taxon>
        <taxon>Penicillium</taxon>
    </lineage>
</organism>
<evidence type="ECO:0000256" key="1">
    <source>
        <dbReference type="SAM" id="MobiDB-lite"/>
    </source>
</evidence>
<sequence>MPSLKSLLLPLALAIAATSATAVADDETCPKDWLPQHQHGGMKCCYGNKILDGTENFCCVYDMSPVPTSSVSTATEDDYAAWATAGDGCVTRIPFTASNYSDLVSSASSKIAASRTAAATNEASATTTSSSLTASPTSLTATPAGSQSTAAVPSTTENAALPMATAQDIVLGGAAVVVGLLAL</sequence>
<dbReference type="EMBL" id="KB644414">
    <property type="protein sequence ID" value="EPS32493.1"/>
    <property type="molecule type" value="Genomic_DNA"/>
</dbReference>
<dbReference type="OrthoDB" id="4368991at2759"/>
<protein>
    <recommendedName>
        <fullName evidence="5">Hydrophobin</fullName>
    </recommendedName>
</protein>
<keyword evidence="2" id="KW-0732">Signal</keyword>
<evidence type="ECO:0000256" key="2">
    <source>
        <dbReference type="SAM" id="SignalP"/>
    </source>
</evidence>
<feature type="chain" id="PRO_5004548842" description="Hydrophobin" evidence="2">
    <location>
        <begin position="23"/>
        <end position="183"/>
    </location>
</feature>
<feature type="signal peptide" evidence="2">
    <location>
        <begin position="1"/>
        <end position="22"/>
    </location>
</feature>
<accession>S8B129</accession>
<dbReference type="STRING" id="933388.S8B129"/>
<dbReference type="HOGENOM" id="CLU_1603319_0_0_1"/>
<gene>
    <name evidence="3" type="ORF">PDE_07453</name>
</gene>
<reference evidence="3 4" key="1">
    <citation type="journal article" date="2013" name="PLoS ONE">
        <title>Genomic and secretomic analyses reveal unique features of the lignocellulolytic enzyme system of Penicillium decumbens.</title>
        <authorList>
            <person name="Liu G."/>
            <person name="Zhang L."/>
            <person name="Wei X."/>
            <person name="Zou G."/>
            <person name="Qin Y."/>
            <person name="Ma L."/>
            <person name="Li J."/>
            <person name="Zheng H."/>
            <person name="Wang S."/>
            <person name="Wang C."/>
            <person name="Xun L."/>
            <person name="Zhao G.-P."/>
            <person name="Zhou Z."/>
            <person name="Qu Y."/>
        </authorList>
    </citation>
    <scope>NUCLEOTIDE SEQUENCE [LARGE SCALE GENOMIC DNA]</scope>
    <source>
        <strain evidence="4">114-2 / CGMCC 5302</strain>
    </source>
</reference>
<name>S8B129_PENO1</name>
<evidence type="ECO:0000313" key="3">
    <source>
        <dbReference type="EMBL" id="EPS32493.1"/>
    </source>
</evidence>
<feature type="region of interest" description="Disordered" evidence="1">
    <location>
        <begin position="120"/>
        <end position="150"/>
    </location>
</feature>
<evidence type="ECO:0000313" key="4">
    <source>
        <dbReference type="Proteomes" id="UP000019376"/>
    </source>
</evidence>
<keyword evidence="4" id="KW-1185">Reference proteome</keyword>
<dbReference type="Proteomes" id="UP000019376">
    <property type="component" value="Unassembled WGS sequence"/>
</dbReference>
<evidence type="ECO:0008006" key="5">
    <source>
        <dbReference type="Google" id="ProtNLM"/>
    </source>
</evidence>